<dbReference type="EnsemblPlants" id="OBART03G21370.1">
    <property type="protein sequence ID" value="OBART03G21370.1"/>
    <property type="gene ID" value="OBART03G21370"/>
</dbReference>
<dbReference type="PANTHER" id="PTHR37760">
    <property type="entry name" value="CHAPERONE"/>
    <property type="match status" value="1"/>
</dbReference>
<keyword evidence="2" id="KW-1185">Reference proteome</keyword>
<reference evidence="1" key="1">
    <citation type="journal article" date="2009" name="Rice">
        <title>De Novo Next Generation Sequencing of Plant Genomes.</title>
        <authorList>
            <person name="Rounsley S."/>
            <person name="Marri P.R."/>
            <person name="Yu Y."/>
            <person name="He R."/>
            <person name="Sisneros N."/>
            <person name="Goicoechea J.L."/>
            <person name="Lee S.J."/>
            <person name="Angelova A."/>
            <person name="Kudrna D."/>
            <person name="Luo M."/>
            <person name="Affourtit J."/>
            <person name="Desany B."/>
            <person name="Knight J."/>
            <person name="Niazi F."/>
            <person name="Egholm M."/>
            <person name="Wing R.A."/>
        </authorList>
    </citation>
    <scope>NUCLEOTIDE SEQUENCE [LARGE SCALE GENOMIC DNA]</scope>
    <source>
        <strain evidence="1">cv. IRGC 105608</strain>
    </source>
</reference>
<dbReference type="STRING" id="65489.A0A0D3FJT3"/>
<sequence length="125" mass="12994">MVGKNKVVGGGHPSMEGLTSSEIAGFGVGALLVCATIAAQRVDGFIASSQRTSLGMCKKCGDLRIVACSQCKGVGSVRKGGLFTFGMLDDIYESLGAETKTSNLVPCTNCRSKGRLLCPECSKIR</sequence>
<dbReference type="eggNOG" id="ENOG502S5G8">
    <property type="taxonomic scope" value="Eukaryota"/>
</dbReference>
<evidence type="ECO:0000313" key="2">
    <source>
        <dbReference type="Proteomes" id="UP000026960"/>
    </source>
</evidence>
<dbReference type="AlphaFoldDB" id="A0A0D3FJT3"/>
<organism evidence="1">
    <name type="scientific">Oryza barthii</name>
    <dbReference type="NCBI Taxonomy" id="65489"/>
    <lineage>
        <taxon>Eukaryota</taxon>
        <taxon>Viridiplantae</taxon>
        <taxon>Streptophyta</taxon>
        <taxon>Embryophyta</taxon>
        <taxon>Tracheophyta</taxon>
        <taxon>Spermatophyta</taxon>
        <taxon>Magnoliopsida</taxon>
        <taxon>Liliopsida</taxon>
        <taxon>Poales</taxon>
        <taxon>Poaceae</taxon>
        <taxon>BOP clade</taxon>
        <taxon>Oryzoideae</taxon>
        <taxon>Oryzeae</taxon>
        <taxon>Oryzinae</taxon>
        <taxon>Oryza</taxon>
    </lineage>
</organism>
<evidence type="ECO:0000313" key="1">
    <source>
        <dbReference type="EnsemblPlants" id="OBART03G21370.1"/>
    </source>
</evidence>
<accession>A0A0D3FJT3</accession>
<dbReference type="PaxDb" id="65489-OBART03G21370.1"/>
<dbReference type="PANTHER" id="PTHR37760:SF1">
    <property type="entry name" value="CHAPERONE"/>
    <property type="match status" value="1"/>
</dbReference>
<reference evidence="1" key="2">
    <citation type="submission" date="2015-03" db="UniProtKB">
        <authorList>
            <consortium name="EnsemblPlants"/>
        </authorList>
    </citation>
    <scope>IDENTIFICATION</scope>
</reference>
<dbReference type="Gramene" id="OBART03G21370.1">
    <property type="protein sequence ID" value="OBART03G21370.1"/>
    <property type="gene ID" value="OBART03G21370"/>
</dbReference>
<protein>
    <submittedName>
        <fullName evidence="1">Uncharacterized protein</fullName>
    </submittedName>
</protein>
<proteinExistence type="predicted"/>
<name>A0A0D3FJT3_9ORYZ</name>
<dbReference type="Proteomes" id="UP000026960">
    <property type="component" value="Chromosome 3"/>
</dbReference>